<dbReference type="PANTHER" id="PTHR46142">
    <property type="match status" value="1"/>
</dbReference>
<dbReference type="InterPro" id="IPR004360">
    <property type="entry name" value="Glyas_Fos-R_dOase_dom"/>
</dbReference>
<gene>
    <name evidence="3" type="ORF">HG66A1_55760</name>
</gene>
<evidence type="ECO:0000313" key="3">
    <source>
        <dbReference type="EMBL" id="QDT23752.1"/>
    </source>
</evidence>
<dbReference type="InterPro" id="IPR037523">
    <property type="entry name" value="VOC_core"/>
</dbReference>
<dbReference type="InterPro" id="IPR029068">
    <property type="entry name" value="Glyas_Bleomycin-R_OHBP_Dase"/>
</dbReference>
<protein>
    <submittedName>
        <fullName evidence="3">Glyoxalase-like domain protein</fullName>
    </submittedName>
</protein>
<dbReference type="Gene3D" id="3.10.180.10">
    <property type="entry name" value="2,3-Dihydroxybiphenyl 1,2-Dioxygenase, domain 1"/>
    <property type="match status" value="1"/>
</dbReference>
<dbReference type="RefSeq" id="WP_145191617.1">
    <property type="nucleotide sequence ID" value="NZ_CP036266.1"/>
</dbReference>
<dbReference type="InterPro" id="IPR018146">
    <property type="entry name" value="Glyoxalase_1_CS"/>
</dbReference>
<accession>A0A517PWK7</accession>
<dbReference type="OrthoDB" id="9800322at2"/>
<organism evidence="3 4">
    <name type="scientific">Gimesia chilikensis</name>
    <dbReference type="NCBI Taxonomy" id="2605989"/>
    <lineage>
        <taxon>Bacteria</taxon>
        <taxon>Pseudomonadati</taxon>
        <taxon>Planctomycetota</taxon>
        <taxon>Planctomycetia</taxon>
        <taxon>Planctomycetales</taxon>
        <taxon>Planctomycetaceae</taxon>
        <taxon>Gimesia</taxon>
    </lineage>
</organism>
<dbReference type="Pfam" id="PF00903">
    <property type="entry name" value="Glyoxalase"/>
    <property type="match status" value="1"/>
</dbReference>
<dbReference type="PROSITE" id="PS51819">
    <property type="entry name" value="VOC"/>
    <property type="match status" value="1"/>
</dbReference>
<keyword evidence="4" id="KW-1185">Reference proteome</keyword>
<dbReference type="SUPFAM" id="SSF54593">
    <property type="entry name" value="Glyoxalase/Bleomycin resistance protein/Dihydroxybiphenyl dioxygenase"/>
    <property type="match status" value="1"/>
</dbReference>
<evidence type="ECO:0000256" key="1">
    <source>
        <dbReference type="ARBA" id="ARBA00022723"/>
    </source>
</evidence>
<name>A0A517PWK7_9PLAN</name>
<dbReference type="PROSITE" id="PS00934">
    <property type="entry name" value="GLYOXALASE_I_1"/>
    <property type="match status" value="1"/>
</dbReference>
<dbReference type="EMBL" id="CP036266">
    <property type="protein sequence ID" value="QDT23752.1"/>
    <property type="molecule type" value="Genomic_DNA"/>
</dbReference>
<reference evidence="3 4" key="1">
    <citation type="submission" date="2019-02" db="EMBL/GenBank/DDBJ databases">
        <title>Deep-cultivation of Planctomycetes and their phenomic and genomic characterization uncovers novel biology.</title>
        <authorList>
            <person name="Wiegand S."/>
            <person name="Jogler M."/>
            <person name="Boedeker C."/>
            <person name="Pinto D."/>
            <person name="Vollmers J."/>
            <person name="Rivas-Marin E."/>
            <person name="Kohn T."/>
            <person name="Peeters S.H."/>
            <person name="Heuer A."/>
            <person name="Rast P."/>
            <person name="Oberbeckmann S."/>
            <person name="Bunk B."/>
            <person name="Jeske O."/>
            <person name="Meyerdierks A."/>
            <person name="Storesund J.E."/>
            <person name="Kallscheuer N."/>
            <person name="Luecker S."/>
            <person name="Lage O.M."/>
            <person name="Pohl T."/>
            <person name="Merkel B.J."/>
            <person name="Hornburger P."/>
            <person name="Mueller R.-W."/>
            <person name="Bruemmer F."/>
            <person name="Labrenz M."/>
            <person name="Spormann A.M."/>
            <person name="Op den Camp H."/>
            <person name="Overmann J."/>
            <person name="Amann R."/>
            <person name="Jetten M.S.M."/>
            <person name="Mascher T."/>
            <person name="Medema M.H."/>
            <person name="Devos D.P."/>
            <person name="Kaster A.-K."/>
            <person name="Ovreas L."/>
            <person name="Rohde M."/>
            <person name="Galperin M.Y."/>
            <person name="Jogler C."/>
        </authorList>
    </citation>
    <scope>NUCLEOTIDE SEQUENCE [LARGE SCALE GENOMIC DNA]</scope>
    <source>
        <strain evidence="3 4">HG66A1</strain>
    </source>
</reference>
<dbReference type="Proteomes" id="UP000320421">
    <property type="component" value="Chromosome"/>
</dbReference>
<keyword evidence="1" id="KW-0479">Metal-binding</keyword>
<dbReference type="AlphaFoldDB" id="A0A517PWK7"/>
<evidence type="ECO:0000313" key="4">
    <source>
        <dbReference type="Proteomes" id="UP000320421"/>
    </source>
</evidence>
<dbReference type="GO" id="GO:0046872">
    <property type="term" value="F:metal ion binding"/>
    <property type="evidence" value="ECO:0007669"/>
    <property type="project" value="UniProtKB-KW"/>
</dbReference>
<proteinExistence type="predicted"/>
<sequence>MSDVAPTECVQVQAFDHITLVVKDLEAARKFYVDFLGMDQVPRPAFSFEGHWYQIGGQQIHLILEHDQSGAAGQADVEPNTRTHHFAFQVQDANQAYAQALQQGIPIVSPPKPRPDGATQTFVNDPDGHIIELCSLGS</sequence>
<dbReference type="GO" id="GO:0004462">
    <property type="term" value="F:lactoylglutathione lyase activity"/>
    <property type="evidence" value="ECO:0007669"/>
    <property type="project" value="InterPro"/>
</dbReference>
<dbReference type="PANTHER" id="PTHR46142:SF3">
    <property type="entry name" value="F18B13.24 PROTEIN"/>
    <property type="match status" value="1"/>
</dbReference>
<evidence type="ECO:0000259" key="2">
    <source>
        <dbReference type="PROSITE" id="PS51819"/>
    </source>
</evidence>
<feature type="domain" description="VOC" evidence="2">
    <location>
        <begin position="14"/>
        <end position="136"/>
    </location>
</feature>